<accession>A0A1K1LIE8</accession>
<feature type="transmembrane region" description="Helical" evidence="6">
    <location>
        <begin position="45"/>
        <end position="65"/>
    </location>
</feature>
<reference evidence="8" key="1">
    <citation type="submission" date="2016-10" db="EMBL/GenBank/DDBJ databases">
        <authorList>
            <person name="Wegmann U."/>
        </authorList>
    </citation>
    <scope>NUCLEOTIDE SEQUENCE [LARGE SCALE GENOMIC DNA]</scope>
</reference>
<evidence type="ECO:0000256" key="1">
    <source>
        <dbReference type="ARBA" id="ARBA00004141"/>
    </source>
</evidence>
<feature type="transmembrane region" description="Helical" evidence="6">
    <location>
        <begin position="6"/>
        <end position="24"/>
    </location>
</feature>
<feature type="transmembrane region" description="Helical" evidence="6">
    <location>
        <begin position="314"/>
        <end position="332"/>
    </location>
</feature>
<dbReference type="PANTHER" id="PTHR11101:SF16">
    <property type="entry name" value="PHOSPHATE TRANSPORTER"/>
    <property type="match status" value="1"/>
</dbReference>
<evidence type="ECO:0000256" key="6">
    <source>
        <dbReference type="RuleBase" id="RU363058"/>
    </source>
</evidence>
<dbReference type="AlphaFoldDB" id="A0A1K1LIE8"/>
<proteinExistence type="inferred from homology"/>
<sequence length="758" mass="82731">MESIFLLILVFLAILAAVDLFVGVSNDAVNFLNSAIGSRIASFKVIMVVASIGVLLGSTFSSGMMEIARSGVFNPEMFTFNEIIIIFFAVMITDVLLLDAFNSMGLPTSTTVSIVFELLGGAVAAALIKISTSDILLSQLGDFINSQKALAIVSGILISVVVAFVAGVVVQYITRLIFTFHYERMYRRIGGIFGGLSLTAIFYFLIMKGAKGASFMKPEYLAWINAHTLPILLVLFAGLSVVLHLLMVRRGVNIFKIVILAGTFALAFAFAGNDLVNFVGVPLAAWESWQQFTASGMAADAFTMEGLRKAVQTPTFYLLLSGLIMVLTLWFSKKAHRVVQTSINLSSSTRGDQEQFGSSLPGRLIVRAGLSASKTLHQILPHSLFTALESRMRPVEQVKGAPVLPFDQVRAAINLVVSSILIASATSLKLPLSTTYVTFMVAMGSSFADGAWNRESAVYRISGVLAVISGWFLTAMCAFSACALVTWALFEGGSVVAVIFMLVAVVSLVRSNFFGKKKEESSFDIVADNTDKDSIRANIGASVDESIDTAVRLMREGLTAFQAEDEKVLNRCKNEAVNLFEDISRSRGSYYRMALRGGGDDLDNEARHIYYRIFNGMKELSHELRSVLGMSANHIANRHRPYSGALGDNLAQMLGILEDAARHFRAYAAGEGSRAELSAYADHCSSRISKIQIELLQRIDTEGLSMRSSDLYLNYLQFARAFINRFTIVALLERDLNDACRRNAARREKDTTTASAQA</sequence>
<feature type="transmembrane region" description="Helical" evidence="6">
    <location>
        <begin position="254"/>
        <end position="272"/>
    </location>
</feature>
<evidence type="ECO:0000256" key="5">
    <source>
        <dbReference type="ARBA" id="ARBA00023136"/>
    </source>
</evidence>
<evidence type="ECO:0000313" key="7">
    <source>
        <dbReference type="EMBL" id="SFV73270.1"/>
    </source>
</evidence>
<evidence type="ECO:0000313" key="8">
    <source>
        <dbReference type="Proteomes" id="UP000186323"/>
    </source>
</evidence>
<feature type="transmembrane region" description="Helical" evidence="6">
    <location>
        <begin position="77"/>
        <end position="98"/>
    </location>
</feature>
<dbReference type="OrthoDB" id="9779554at2"/>
<feature type="transmembrane region" description="Helical" evidence="6">
    <location>
        <begin position="226"/>
        <end position="247"/>
    </location>
</feature>
<feature type="transmembrane region" description="Helical" evidence="6">
    <location>
        <begin position="150"/>
        <end position="173"/>
    </location>
</feature>
<dbReference type="Pfam" id="PF01384">
    <property type="entry name" value="PHO4"/>
    <property type="match status" value="1"/>
</dbReference>
<dbReference type="InterPro" id="IPR001204">
    <property type="entry name" value="Phos_transporter"/>
</dbReference>
<organism evidence="7 8">
    <name type="scientific">Desulfovibrio piger</name>
    <dbReference type="NCBI Taxonomy" id="901"/>
    <lineage>
        <taxon>Bacteria</taxon>
        <taxon>Pseudomonadati</taxon>
        <taxon>Thermodesulfobacteriota</taxon>
        <taxon>Desulfovibrionia</taxon>
        <taxon>Desulfovibrionales</taxon>
        <taxon>Desulfovibrionaceae</taxon>
        <taxon>Desulfovibrio</taxon>
    </lineage>
</organism>
<protein>
    <recommendedName>
        <fullName evidence="6">Phosphate transporter</fullName>
    </recommendedName>
</protein>
<dbReference type="GO" id="GO:0016020">
    <property type="term" value="C:membrane"/>
    <property type="evidence" value="ECO:0007669"/>
    <property type="project" value="UniProtKB-SubCell"/>
</dbReference>
<evidence type="ECO:0000256" key="2">
    <source>
        <dbReference type="ARBA" id="ARBA00022448"/>
    </source>
</evidence>
<dbReference type="RefSeq" id="WP_072334818.1">
    <property type="nucleotide sequence ID" value="NZ_DBGALU010000112.1"/>
</dbReference>
<keyword evidence="6" id="KW-0592">Phosphate transport</keyword>
<gene>
    <name evidence="7" type="ORF">DESPIGER_1425</name>
</gene>
<keyword evidence="3 6" id="KW-0812">Transmembrane</keyword>
<comment type="similarity">
    <text evidence="6">Belongs to the inorganic phosphate transporter (PiT) (TC 2.A.20) family.</text>
</comment>
<feature type="transmembrane region" description="Helical" evidence="6">
    <location>
        <begin position="495"/>
        <end position="513"/>
    </location>
</feature>
<dbReference type="GO" id="GO:0035435">
    <property type="term" value="P:phosphate ion transmembrane transport"/>
    <property type="evidence" value="ECO:0007669"/>
    <property type="project" value="TreeGrafter"/>
</dbReference>
<comment type="subcellular location">
    <subcellularLocation>
        <location evidence="1 6">Membrane</location>
        <topology evidence="1 6">Multi-pass membrane protein</topology>
    </subcellularLocation>
</comment>
<keyword evidence="8" id="KW-1185">Reference proteome</keyword>
<evidence type="ECO:0000256" key="4">
    <source>
        <dbReference type="ARBA" id="ARBA00022989"/>
    </source>
</evidence>
<dbReference type="GO" id="GO:0005315">
    <property type="term" value="F:phosphate transmembrane transporter activity"/>
    <property type="evidence" value="ECO:0007669"/>
    <property type="project" value="InterPro"/>
</dbReference>
<feature type="transmembrane region" description="Helical" evidence="6">
    <location>
        <begin position="185"/>
        <end position="206"/>
    </location>
</feature>
<dbReference type="KEGG" id="dpg:DESPIGER_1425"/>
<evidence type="ECO:0000256" key="3">
    <source>
        <dbReference type="ARBA" id="ARBA00022692"/>
    </source>
</evidence>
<dbReference type="Proteomes" id="UP000186323">
    <property type="component" value="Chromosome I"/>
</dbReference>
<feature type="transmembrane region" description="Helical" evidence="6">
    <location>
        <begin position="464"/>
        <end position="489"/>
    </location>
</feature>
<dbReference type="PANTHER" id="PTHR11101">
    <property type="entry name" value="PHOSPHATE TRANSPORTER"/>
    <property type="match status" value="1"/>
</dbReference>
<keyword evidence="4 6" id="KW-1133">Transmembrane helix</keyword>
<keyword evidence="5 6" id="KW-0472">Membrane</keyword>
<dbReference type="EMBL" id="LT630450">
    <property type="protein sequence ID" value="SFV73270.1"/>
    <property type="molecule type" value="Genomic_DNA"/>
</dbReference>
<keyword evidence="2 6" id="KW-0813">Transport</keyword>
<feature type="transmembrane region" description="Helical" evidence="6">
    <location>
        <begin position="110"/>
        <end position="130"/>
    </location>
</feature>
<name>A0A1K1LIE8_9BACT</name>